<reference evidence="7" key="1">
    <citation type="submission" date="2023-07" db="EMBL/GenBank/DDBJ databases">
        <title>Genome sequencing of Purple Non-Sulfur Bacteria from various extreme environments.</title>
        <authorList>
            <person name="Mayer M."/>
        </authorList>
    </citation>
    <scope>NUCLEOTIDE SEQUENCE [LARGE SCALE GENOMIC DNA]</scope>
    <source>
        <strain evidence="7">DSM 17935</strain>
    </source>
</reference>
<protein>
    <recommendedName>
        <fullName evidence="5">Probable membrane transporter protein</fullName>
    </recommendedName>
</protein>
<feature type="transmembrane region" description="Helical" evidence="5">
    <location>
        <begin position="223"/>
        <end position="243"/>
    </location>
</feature>
<comment type="subcellular location">
    <subcellularLocation>
        <location evidence="5">Cell membrane</location>
        <topology evidence="5">Multi-pass membrane protein</topology>
    </subcellularLocation>
    <subcellularLocation>
        <location evidence="1">Membrane</location>
        <topology evidence="1">Multi-pass membrane protein</topology>
    </subcellularLocation>
</comment>
<feature type="transmembrane region" description="Helical" evidence="5">
    <location>
        <begin position="255"/>
        <end position="275"/>
    </location>
</feature>
<dbReference type="InterPro" id="IPR002781">
    <property type="entry name" value="TM_pro_TauE-like"/>
</dbReference>
<evidence type="ECO:0000256" key="5">
    <source>
        <dbReference type="RuleBase" id="RU363041"/>
    </source>
</evidence>
<dbReference type="EMBL" id="JAOQNS010000005">
    <property type="protein sequence ID" value="MCW2307630.1"/>
    <property type="molecule type" value="Genomic_DNA"/>
</dbReference>
<evidence type="ECO:0000256" key="2">
    <source>
        <dbReference type="ARBA" id="ARBA00022692"/>
    </source>
</evidence>
<gene>
    <name evidence="6" type="ORF">M2319_001967</name>
</gene>
<dbReference type="RefSeq" id="WP_264601281.1">
    <property type="nucleotide sequence ID" value="NZ_JAOQNS010000005.1"/>
</dbReference>
<evidence type="ECO:0000313" key="7">
    <source>
        <dbReference type="Proteomes" id="UP001209755"/>
    </source>
</evidence>
<name>A0ABT3HB58_9HYPH</name>
<dbReference type="PANTHER" id="PTHR43483">
    <property type="entry name" value="MEMBRANE TRANSPORTER PROTEIN HI_0806-RELATED"/>
    <property type="match status" value="1"/>
</dbReference>
<feature type="transmembrane region" description="Helical" evidence="5">
    <location>
        <begin position="119"/>
        <end position="134"/>
    </location>
</feature>
<feature type="transmembrane region" description="Helical" evidence="5">
    <location>
        <begin position="56"/>
        <end position="74"/>
    </location>
</feature>
<comment type="caution">
    <text evidence="6">The sequence shown here is derived from an EMBL/GenBank/DDBJ whole genome shotgun (WGS) entry which is preliminary data.</text>
</comment>
<keyword evidence="4 5" id="KW-0472">Membrane</keyword>
<feature type="transmembrane region" description="Helical" evidence="5">
    <location>
        <begin position="154"/>
        <end position="176"/>
    </location>
</feature>
<feature type="transmembrane region" description="Helical" evidence="5">
    <location>
        <begin position="188"/>
        <end position="211"/>
    </location>
</feature>
<proteinExistence type="inferred from homology"/>
<keyword evidence="5" id="KW-1003">Cell membrane</keyword>
<dbReference type="Proteomes" id="UP001209755">
    <property type="component" value="Unassembled WGS sequence"/>
</dbReference>
<keyword evidence="3 5" id="KW-1133">Transmembrane helix</keyword>
<feature type="transmembrane region" description="Helical" evidence="5">
    <location>
        <begin position="94"/>
        <end position="112"/>
    </location>
</feature>
<evidence type="ECO:0000313" key="6">
    <source>
        <dbReference type="EMBL" id="MCW2307630.1"/>
    </source>
</evidence>
<feature type="transmembrane region" description="Helical" evidence="5">
    <location>
        <begin position="12"/>
        <end position="44"/>
    </location>
</feature>
<sequence>MEITAPIGEIVMLAAALATAGAVAGVLAGLFGIGGGAILVPVLYQFLAFLGVDEAVRMHLSVGTSLGIIIPTSIRSFLAHKARGAVDMELLKTWAIPVPAGVVIGSLIAAYVSADGLKLIFAVIATIVAAKMLFDRGGLRLGDDIPGNPVRAIIGGFIGLVSTLMGIGGGVMNNTFMTLYGRPIHQAVATSAGTGTLISVPGMIGFMWAGWGEPGLPPFSIGYVNLLAMLLVVPITVMVAPLGVSLAHKLSRRGLQLFFGIFLLIVAVRFVLSLFL</sequence>
<evidence type="ECO:0000256" key="1">
    <source>
        <dbReference type="ARBA" id="ARBA00004141"/>
    </source>
</evidence>
<comment type="similarity">
    <text evidence="5">Belongs to the 4-toluene sulfonate uptake permease (TSUP) (TC 2.A.102) family.</text>
</comment>
<keyword evidence="7" id="KW-1185">Reference proteome</keyword>
<accession>A0ABT3HB58</accession>
<evidence type="ECO:0000256" key="4">
    <source>
        <dbReference type="ARBA" id="ARBA00023136"/>
    </source>
</evidence>
<organism evidence="6 7">
    <name type="scientific">Rhodobium gokarnense</name>
    <dbReference type="NCBI Taxonomy" id="364296"/>
    <lineage>
        <taxon>Bacteria</taxon>
        <taxon>Pseudomonadati</taxon>
        <taxon>Pseudomonadota</taxon>
        <taxon>Alphaproteobacteria</taxon>
        <taxon>Hyphomicrobiales</taxon>
        <taxon>Rhodobiaceae</taxon>
        <taxon>Rhodobium</taxon>
    </lineage>
</organism>
<dbReference type="PANTHER" id="PTHR43483:SF3">
    <property type="entry name" value="MEMBRANE TRANSPORTER PROTEIN HI_0806-RELATED"/>
    <property type="match status" value="1"/>
</dbReference>
<keyword evidence="2 5" id="KW-0812">Transmembrane</keyword>
<dbReference type="Pfam" id="PF01925">
    <property type="entry name" value="TauE"/>
    <property type="match status" value="1"/>
</dbReference>
<evidence type="ECO:0000256" key="3">
    <source>
        <dbReference type="ARBA" id="ARBA00022989"/>
    </source>
</evidence>